<name>A0A099KR81_COLPS</name>
<dbReference type="AlphaFoldDB" id="A0A099KR81"/>
<accession>A0A099KR81</accession>
<proteinExistence type="predicted"/>
<dbReference type="EMBL" id="JQED01000021">
    <property type="protein sequence ID" value="KGJ92128.1"/>
    <property type="molecule type" value="Genomic_DNA"/>
</dbReference>
<dbReference type="PATRIC" id="fig|28229.4.peg.2065"/>
<protein>
    <submittedName>
        <fullName evidence="1">Uncharacterized protein</fullName>
    </submittedName>
</protein>
<dbReference type="Proteomes" id="UP000029843">
    <property type="component" value="Unassembled WGS sequence"/>
</dbReference>
<dbReference type="OrthoDB" id="6388547at2"/>
<reference evidence="1 2" key="1">
    <citation type="submission" date="2014-08" db="EMBL/GenBank/DDBJ databases">
        <title>Genomic and Phenotypic Diversity of Colwellia psychrerythraea strains from Disparate Marine Basins.</title>
        <authorList>
            <person name="Techtmann S.M."/>
            <person name="Stelling S.C."/>
            <person name="Utturkar S.M."/>
            <person name="Alshibli N."/>
            <person name="Harris A."/>
            <person name="Brown S.D."/>
            <person name="Hazen T.C."/>
        </authorList>
    </citation>
    <scope>NUCLEOTIDE SEQUENCE [LARGE SCALE GENOMIC DNA]</scope>
    <source>
        <strain evidence="1 2">ND2E</strain>
    </source>
</reference>
<evidence type="ECO:0000313" key="2">
    <source>
        <dbReference type="Proteomes" id="UP000029843"/>
    </source>
</evidence>
<gene>
    <name evidence="1" type="ORF">ND2E_3021</name>
</gene>
<organism evidence="1 2">
    <name type="scientific">Colwellia psychrerythraea</name>
    <name type="common">Vibrio psychroerythus</name>
    <dbReference type="NCBI Taxonomy" id="28229"/>
    <lineage>
        <taxon>Bacteria</taxon>
        <taxon>Pseudomonadati</taxon>
        <taxon>Pseudomonadota</taxon>
        <taxon>Gammaproteobacteria</taxon>
        <taxon>Alteromonadales</taxon>
        <taxon>Colwelliaceae</taxon>
        <taxon>Colwellia</taxon>
    </lineage>
</organism>
<comment type="caution">
    <text evidence="1">The sequence shown here is derived from an EMBL/GenBank/DDBJ whole genome shotgun (WGS) entry which is preliminary data.</text>
</comment>
<evidence type="ECO:0000313" key="1">
    <source>
        <dbReference type="EMBL" id="KGJ92128.1"/>
    </source>
</evidence>
<sequence length="130" mass="14002">MTDEKKKAFIANWPVKHDKKLYQPGTEQKPLMLTKDQAAALLTLGAISELDEQPKQDGGLTDELSQEQQLATVVTAIGTMDLSLKENIIGNGSPDAGKLTELVGFTVSAAMRNEAWAQAQTNTSTEGEKA</sequence>
<dbReference type="RefSeq" id="WP_033093798.1">
    <property type="nucleotide sequence ID" value="NZ_JQED01000021.1"/>
</dbReference>